<evidence type="ECO:0008006" key="3">
    <source>
        <dbReference type="Google" id="ProtNLM"/>
    </source>
</evidence>
<proteinExistence type="predicted"/>
<dbReference type="Proteomes" id="UP000748756">
    <property type="component" value="Unassembled WGS sequence"/>
</dbReference>
<protein>
    <recommendedName>
        <fullName evidence="3">F-box domain-containing protein</fullName>
    </recommendedName>
</protein>
<evidence type="ECO:0000313" key="1">
    <source>
        <dbReference type="EMBL" id="KAF9148102.1"/>
    </source>
</evidence>
<reference evidence="1" key="1">
    <citation type="journal article" date="2020" name="Fungal Divers.">
        <title>Resolving the Mortierellaceae phylogeny through synthesis of multi-gene phylogenetics and phylogenomics.</title>
        <authorList>
            <person name="Vandepol N."/>
            <person name="Liber J."/>
            <person name="Desiro A."/>
            <person name="Na H."/>
            <person name="Kennedy M."/>
            <person name="Barry K."/>
            <person name="Grigoriev I.V."/>
            <person name="Miller A.N."/>
            <person name="O'Donnell K."/>
            <person name="Stajich J.E."/>
            <person name="Bonito G."/>
        </authorList>
    </citation>
    <scope>NUCLEOTIDE SEQUENCE</scope>
    <source>
        <strain evidence="1">NRRL 6426</strain>
    </source>
</reference>
<dbReference type="EMBL" id="JAAAUQ010000710">
    <property type="protein sequence ID" value="KAF9148102.1"/>
    <property type="molecule type" value="Genomic_DNA"/>
</dbReference>
<evidence type="ECO:0000313" key="2">
    <source>
        <dbReference type="Proteomes" id="UP000748756"/>
    </source>
</evidence>
<name>A0A9P5RWV1_9FUNG</name>
<sequence>MTFITELLSEVLDYLGDFLDKRIFVNAVRVCRLFQQQFLHRISRDIVVHAEQKAVKVDSLRAHAQWVHSLRFEKCNSSSFSDYFSIAFPRLTVLRIGHCSMFIPGQVVGKQDANWARLIRLNPTVRDITLLLANEPGSGPGQFLETVFTTLIRLRRLKLRGVSRPEFSYGT</sequence>
<gene>
    <name evidence="1" type="ORF">BG015_010202</name>
</gene>
<organism evidence="1 2">
    <name type="scientific">Linnemannia schmuckeri</name>
    <dbReference type="NCBI Taxonomy" id="64567"/>
    <lineage>
        <taxon>Eukaryota</taxon>
        <taxon>Fungi</taxon>
        <taxon>Fungi incertae sedis</taxon>
        <taxon>Mucoromycota</taxon>
        <taxon>Mortierellomycotina</taxon>
        <taxon>Mortierellomycetes</taxon>
        <taxon>Mortierellales</taxon>
        <taxon>Mortierellaceae</taxon>
        <taxon>Linnemannia</taxon>
    </lineage>
</organism>
<keyword evidence="2" id="KW-1185">Reference proteome</keyword>
<dbReference type="AlphaFoldDB" id="A0A9P5RWV1"/>
<accession>A0A9P5RWV1</accession>
<comment type="caution">
    <text evidence="1">The sequence shown here is derived from an EMBL/GenBank/DDBJ whole genome shotgun (WGS) entry which is preliminary data.</text>
</comment>
<dbReference type="OrthoDB" id="2354556at2759"/>